<evidence type="ECO:0000313" key="1">
    <source>
        <dbReference type="EMBL" id="UXN57147.1"/>
    </source>
</evidence>
<dbReference type="Proteomes" id="UP001061991">
    <property type="component" value="Plasmid p_unnamed4"/>
</dbReference>
<keyword evidence="1" id="KW-0614">Plasmid</keyword>
<keyword evidence="2" id="KW-1185">Reference proteome</keyword>
<dbReference type="EMBL" id="CP104969">
    <property type="protein sequence ID" value="UXN57147.1"/>
    <property type="molecule type" value="Genomic_DNA"/>
</dbReference>
<reference evidence="1" key="1">
    <citation type="submission" date="2022-09" db="EMBL/GenBank/DDBJ databases">
        <title>Interaction between co-microsymbionts with complementary sets of symbiotic genes in legume-rhizobium systems.</title>
        <authorList>
            <person name="Safronova V."/>
            <person name="Sazanova A."/>
            <person name="Afonin A."/>
            <person name="Chirak E."/>
        </authorList>
    </citation>
    <scope>NUCLEOTIDE SEQUENCE</scope>
    <source>
        <strain evidence="1">A18/3m</strain>
    </source>
</reference>
<sequence length="71" mass="8129">MSAGELLPETWPETWSVVRDREDRHSVWADDKALPVGWSKEPVSGTRDECLQKIKEIWVDPRPLGLQQAMA</sequence>
<organism evidence="1 2">
    <name type="scientific">Phyllobacterium zundukense</name>
    <dbReference type="NCBI Taxonomy" id="1867719"/>
    <lineage>
        <taxon>Bacteria</taxon>
        <taxon>Pseudomonadati</taxon>
        <taxon>Pseudomonadota</taxon>
        <taxon>Alphaproteobacteria</taxon>
        <taxon>Hyphomicrobiales</taxon>
        <taxon>Phyllobacteriaceae</taxon>
        <taxon>Phyllobacterium</taxon>
    </lineage>
</organism>
<name>A0ACD4CU88_9HYPH</name>
<geneLocation type="plasmid" evidence="1 2">
    <name>p_unnamed4</name>
</geneLocation>
<protein>
    <submittedName>
        <fullName evidence="1">MbtH family NRPS accessory protein</fullName>
    </submittedName>
</protein>
<gene>
    <name evidence="1" type="ORF">N8E88_01595</name>
</gene>
<proteinExistence type="predicted"/>
<evidence type="ECO:0000313" key="2">
    <source>
        <dbReference type="Proteomes" id="UP001061991"/>
    </source>
</evidence>
<accession>A0ACD4CU88</accession>